<proteinExistence type="predicted"/>
<evidence type="ECO:0000313" key="2">
    <source>
        <dbReference type="Proteomes" id="UP001500784"/>
    </source>
</evidence>
<name>A0ABP5AIP5_9MICC</name>
<gene>
    <name evidence="1" type="ORF">GCM10009688_20180</name>
</gene>
<evidence type="ECO:0000313" key="1">
    <source>
        <dbReference type="EMBL" id="GAA1915143.1"/>
    </source>
</evidence>
<comment type="caution">
    <text evidence="1">The sequence shown here is derived from an EMBL/GenBank/DDBJ whole genome shotgun (WGS) entry which is preliminary data.</text>
</comment>
<keyword evidence="2" id="KW-1185">Reference proteome</keyword>
<sequence>MAPFVQVIADPCDMPVCFQAGKCLAHCLCLYADQLRKVRLSHGALGIQDSKGDNARVGHSYSYKPLIPRMFNQAGGC</sequence>
<organism evidence="1 2">
    <name type="scientific">Arthrobacter gandavensis</name>
    <dbReference type="NCBI Taxonomy" id="169960"/>
    <lineage>
        <taxon>Bacteria</taxon>
        <taxon>Bacillati</taxon>
        <taxon>Actinomycetota</taxon>
        <taxon>Actinomycetes</taxon>
        <taxon>Micrococcales</taxon>
        <taxon>Micrococcaceae</taxon>
        <taxon>Arthrobacter</taxon>
    </lineage>
</organism>
<accession>A0ABP5AIP5</accession>
<dbReference type="Proteomes" id="UP001500784">
    <property type="component" value="Unassembled WGS sequence"/>
</dbReference>
<protein>
    <submittedName>
        <fullName evidence="1">Uncharacterized protein</fullName>
    </submittedName>
</protein>
<dbReference type="EMBL" id="BAAALV010000002">
    <property type="protein sequence ID" value="GAA1915143.1"/>
    <property type="molecule type" value="Genomic_DNA"/>
</dbReference>
<reference evidence="2" key="1">
    <citation type="journal article" date="2019" name="Int. J. Syst. Evol. Microbiol.">
        <title>The Global Catalogue of Microorganisms (GCM) 10K type strain sequencing project: providing services to taxonomists for standard genome sequencing and annotation.</title>
        <authorList>
            <consortium name="The Broad Institute Genomics Platform"/>
            <consortium name="The Broad Institute Genome Sequencing Center for Infectious Disease"/>
            <person name="Wu L."/>
            <person name="Ma J."/>
        </authorList>
    </citation>
    <scope>NUCLEOTIDE SEQUENCE [LARGE SCALE GENOMIC DNA]</scope>
    <source>
        <strain evidence="2">JCM 13316</strain>
    </source>
</reference>